<dbReference type="AlphaFoldDB" id="A0A061IZ31"/>
<evidence type="ECO:0000313" key="1">
    <source>
        <dbReference type="EMBL" id="ESL06302.1"/>
    </source>
</evidence>
<evidence type="ECO:0000313" key="2">
    <source>
        <dbReference type="Proteomes" id="UP000031737"/>
    </source>
</evidence>
<accession>A0A061IZ31</accession>
<protein>
    <submittedName>
        <fullName evidence="1">Uncharacterized protein</fullName>
    </submittedName>
</protein>
<dbReference type="OrthoDB" id="265563at2759"/>
<dbReference type="Proteomes" id="UP000031737">
    <property type="component" value="Unassembled WGS sequence"/>
</dbReference>
<reference evidence="1 2" key="1">
    <citation type="submission" date="2013-07" db="EMBL/GenBank/DDBJ databases">
        <authorList>
            <person name="Stoco P.H."/>
            <person name="Wagner G."/>
            <person name="Gerber A."/>
            <person name="Zaha A."/>
            <person name="Thompson C."/>
            <person name="Bartholomeu D.C."/>
            <person name="Luckemeyer D.D."/>
            <person name="Bahia D."/>
            <person name="Loreto E."/>
            <person name="Prestes E.B."/>
            <person name="Lima F.M."/>
            <person name="Rodrigues-Luiz G."/>
            <person name="Vallejo G.A."/>
            <person name="Filho J.F."/>
            <person name="Monteiro K.M."/>
            <person name="Tyler K.M."/>
            <person name="de Almeida L.G."/>
            <person name="Ortiz M.F."/>
            <person name="Siervo M.A."/>
            <person name="de Moraes M.H."/>
            <person name="Cunha O.L."/>
            <person name="Mendonca-Neto R."/>
            <person name="Silva R."/>
            <person name="Teixeira S.M."/>
            <person name="Murta S.M."/>
            <person name="Sincero T.C."/>
            <person name="Mendes T.A."/>
            <person name="Urmenyi T.P."/>
            <person name="Silva V.G."/>
            <person name="da Rocha W.D."/>
            <person name="Andersson B."/>
            <person name="Romanha A.J."/>
            <person name="Steindel M."/>
            <person name="de Vasconcelos A.T."/>
            <person name="Grisard E.C."/>
        </authorList>
    </citation>
    <scope>NUCLEOTIDE SEQUENCE [LARGE SCALE GENOMIC DNA]</scope>
    <source>
        <strain evidence="1 2">SC58</strain>
    </source>
</reference>
<keyword evidence="2" id="KW-1185">Reference proteome</keyword>
<sequence length="394" mass="43901">MGHMCKVACKLLLFIFFFSSFSLYICISTCTCVYVAAMQSSGTTIGGADKVRRAHELGLPPVVVEKQTKVKNLSTFTAAALAGQLESCVHLLRGHCATLQYCNEEIEGALLTLGIDSTHSLLSSINGVIAGLETVANTCKEMCESHFEEARQRDDLFSSLCNVYLTLKERHEVTERELRSVVAERDRQNAAFDKAVAYVETVIAERALWQERNGYNCVGLPLVERSFSEHCRETLNMFDGIEQEIRSREEAGVGPLLSSTDTPGSLVKRWDRIENLRHVNGMPSARLQYVPPRDEVALLREVLEMGTGSRALLHDICEERRCLDETKKKTLDLGVTSLAALQLARSELTSFKRWLLLLEERGDPFNSSFEKFRTLMAEAAASVASSPKNQSPRV</sequence>
<dbReference type="VEuPathDB" id="TriTrypDB:TRSC58_06026"/>
<dbReference type="EMBL" id="AUPL01006026">
    <property type="protein sequence ID" value="ESL06302.1"/>
    <property type="molecule type" value="Genomic_DNA"/>
</dbReference>
<name>A0A061IZ31_TRYRA</name>
<organism evidence="1 2">
    <name type="scientific">Trypanosoma rangeli SC58</name>
    <dbReference type="NCBI Taxonomy" id="429131"/>
    <lineage>
        <taxon>Eukaryota</taxon>
        <taxon>Discoba</taxon>
        <taxon>Euglenozoa</taxon>
        <taxon>Kinetoplastea</taxon>
        <taxon>Metakinetoplastina</taxon>
        <taxon>Trypanosomatida</taxon>
        <taxon>Trypanosomatidae</taxon>
        <taxon>Trypanosoma</taxon>
        <taxon>Herpetosoma</taxon>
    </lineage>
</organism>
<gene>
    <name evidence="1" type="ORF">TRSC58_06026</name>
</gene>
<proteinExistence type="predicted"/>
<comment type="caution">
    <text evidence="1">The sequence shown here is derived from an EMBL/GenBank/DDBJ whole genome shotgun (WGS) entry which is preliminary data.</text>
</comment>